<name>A0A314Z728_PRUYE</name>
<dbReference type="STRING" id="2094558.A0A314Z728"/>
<organism evidence="1 3">
    <name type="scientific">Prunus yedoensis var. nudiflora</name>
    <dbReference type="NCBI Taxonomy" id="2094558"/>
    <lineage>
        <taxon>Eukaryota</taxon>
        <taxon>Viridiplantae</taxon>
        <taxon>Streptophyta</taxon>
        <taxon>Embryophyta</taxon>
        <taxon>Tracheophyta</taxon>
        <taxon>Spermatophyta</taxon>
        <taxon>Magnoliopsida</taxon>
        <taxon>eudicotyledons</taxon>
        <taxon>Gunneridae</taxon>
        <taxon>Pentapetalae</taxon>
        <taxon>rosids</taxon>
        <taxon>fabids</taxon>
        <taxon>Rosales</taxon>
        <taxon>Rosaceae</taxon>
        <taxon>Amygdaloideae</taxon>
        <taxon>Amygdaleae</taxon>
        <taxon>Prunus</taxon>
    </lineage>
</organism>
<keyword evidence="3" id="KW-1185">Reference proteome</keyword>
<dbReference type="EMBL" id="PJQY01000262">
    <property type="protein sequence ID" value="PQQ14353.1"/>
    <property type="molecule type" value="Genomic_DNA"/>
</dbReference>
<dbReference type="EMBL" id="PJQY01000138">
    <property type="protein sequence ID" value="PQQ17749.1"/>
    <property type="molecule type" value="Genomic_DNA"/>
</dbReference>
<dbReference type="OrthoDB" id="2414538at2759"/>
<comment type="caution">
    <text evidence="1">The sequence shown here is derived from an EMBL/GenBank/DDBJ whole genome shotgun (WGS) entry which is preliminary data.</text>
</comment>
<evidence type="ECO:0000313" key="2">
    <source>
        <dbReference type="EMBL" id="PQQ17749.1"/>
    </source>
</evidence>
<protein>
    <submittedName>
        <fullName evidence="1">DNA polymerase zeta catalytic subunit</fullName>
    </submittedName>
</protein>
<evidence type="ECO:0000313" key="1">
    <source>
        <dbReference type="EMBL" id="PQQ14353.1"/>
    </source>
</evidence>
<sequence length="161" mass="17756">MLARCSVRDLMRRKRSYRIEPPECGSQGIKEVLLGTEENEETILCAKRLDFQMSCADATTFEITFEGFSSKGGVCEMPFENPVDANAITVTTFLNNEGSGGQKLGLDSVLSGLRNSPFGVIPSDDKGLIEMSFCRKPLVQTGSMGNLKMIHLYMTVLRAFD</sequence>
<evidence type="ECO:0000313" key="3">
    <source>
        <dbReference type="Proteomes" id="UP000250321"/>
    </source>
</evidence>
<dbReference type="Proteomes" id="UP000250321">
    <property type="component" value="Unassembled WGS sequence"/>
</dbReference>
<proteinExistence type="predicted"/>
<accession>A0A314Z728</accession>
<reference evidence="1 3" key="1">
    <citation type="submission" date="2018-02" db="EMBL/GenBank/DDBJ databases">
        <title>Draft genome of wild Prunus yedoensis var. nudiflora.</title>
        <authorList>
            <person name="Baek S."/>
            <person name="Kim J.-H."/>
            <person name="Choi K."/>
            <person name="Kim G.-B."/>
            <person name="Cho A."/>
            <person name="Jang H."/>
            <person name="Shin C.-H."/>
            <person name="Yu H.-J."/>
            <person name="Mun J.-H."/>
        </authorList>
    </citation>
    <scope>NUCLEOTIDE SEQUENCE [LARGE SCALE GENOMIC DNA]</scope>
    <source>
        <strain evidence="3">cv. Jeju island</strain>
        <tissue evidence="1">Leaf</tissue>
    </source>
</reference>
<gene>
    <name evidence="1" type="ORF">Pyn_30727</name>
    <name evidence="2" type="ORF">Pyn_37367</name>
</gene>
<dbReference type="AlphaFoldDB" id="A0A314Z728"/>